<gene>
    <name evidence="1" type="ORF">ACFOHH_08795</name>
</gene>
<proteinExistence type="predicted"/>
<organism evidence="1 2">
    <name type="scientific">Shinella pollutisoli</name>
    <dbReference type="NCBI Taxonomy" id="2250594"/>
    <lineage>
        <taxon>Bacteria</taxon>
        <taxon>Pseudomonadati</taxon>
        <taxon>Pseudomonadota</taxon>
        <taxon>Alphaproteobacteria</taxon>
        <taxon>Hyphomicrobiales</taxon>
        <taxon>Rhizobiaceae</taxon>
        <taxon>Shinella</taxon>
    </lineage>
</organism>
<evidence type="ECO:0000313" key="2">
    <source>
        <dbReference type="Proteomes" id="UP001595377"/>
    </source>
</evidence>
<name>A0ABV7DE36_9HYPH</name>
<evidence type="ECO:0000313" key="1">
    <source>
        <dbReference type="EMBL" id="MFC3073195.1"/>
    </source>
</evidence>
<protein>
    <submittedName>
        <fullName evidence="1">Uncharacterized protein</fullName>
    </submittedName>
</protein>
<accession>A0ABV7DE36</accession>
<reference evidence="2" key="1">
    <citation type="journal article" date="2019" name="Int. J. Syst. Evol. Microbiol.">
        <title>The Global Catalogue of Microorganisms (GCM) 10K type strain sequencing project: providing services to taxonomists for standard genome sequencing and annotation.</title>
        <authorList>
            <consortium name="The Broad Institute Genomics Platform"/>
            <consortium name="The Broad Institute Genome Sequencing Center for Infectious Disease"/>
            <person name="Wu L."/>
            <person name="Ma J."/>
        </authorList>
    </citation>
    <scope>NUCLEOTIDE SEQUENCE [LARGE SCALE GENOMIC DNA]</scope>
    <source>
        <strain evidence="2">KCTC 52677</strain>
    </source>
</reference>
<dbReference type="EMBL" id="JBHRSP010000015">
    <property type="protein sequence ID" value="MFC3073195.1"/>
    <property type="molecule type" value="Genomic_DNA"/>
</dbReference>
<dbReference type="RefSeq" id="WP_257311131.1">
    <property type="nucleotide sequence ID" value="NZ_JANFDG010000001.1"/>
</dbReference>
<comment type="caution">
    <text evidence="1">The sequence shown here is derived from an EMBL/GenBank/DDBJ whole genome shotgun (WGS) entry which is preliminary data.</text>
</comment>
<dbReference type="Proteomes" id="UP001595377">
    <property type="component" value="Unassembled WGS sequence"/>
</dbReference>
<sequence>MESQHAIQGPQQAGDYAGRDVDCLAALRPSVADLAVSSGETLSAVVRGEISGDFAALVRRAEAAGWKRHEAEAAIRRLARELEGAEGIIFD</sequence>
<keyword evidence="2" id="KW-1185">Reference proteome</keyword>